<dbReference type="Gene3D" id="1.20.120.160">
    <property type="entry name" value="HPT domain"/>
    <property type="match status" value="1"/>
</dbReference>
<evidence type="ECO:0000313" key="2">
    <source>
        <dbReference type="Proteomes" id="UP000201838"/>
    </source>
</evidence>
<dbReference type="AlphaFoldDB" id="A0A238IZP8"/>
<organism evidence="1 2">
    <name type="scientific">Boseongicola aestuarii</name>
    <dbReference type="NCBI Taxonomy" id="1470561"/>
    <lineage>
        <taxon>Bacteria</taxon>
        <taxon>Pseudomonadati</taxon>
        <taxon>Pseudomonadota</taxon>
        <taxon>Alphaproteobacteria</taxon>
        <taxon>Rhodobacterales</taxon>
        <taxon>Paracoccaceae</taxon>
        <taxon>Boseongicola</taxon>
    </lineage>
</organism>
<gene>
    <name evidence="1" type="ORF">BOA8489_01324</name>
</gene>
<dbReference type="GO" id="GO:0000160">
    <property type="term" value="P:phosphorelay signal transduction system"/>
    <property type="evidence" value="ECO:0007669"/>
    <property type="project" value="InterPro"/>
</dbReference>
<accession>A0A238IZP8</accession>
<evidence type="ECO:0000313" key="1">
    <source>
        <dbReference type="EMBL" id="SMX23220.1"/>
    </source>
</evidence>
<dbReference type="RefSeq" id="WP_093973199.1">
    <property type="nucleotide sequence ID" value="NZ_FXXQ01000003.1"/>
</dbReference>
<sequence>MDNIVYARPVEMIFVDAGHLVDLARDKGVPRAEFIAFAALEEIVERLTAVEAAWRAGEFQRLAKVARSVVGMSEQLGMQTVALVAARVAAVAGTSDQAALAALVARLVRVGEGSLAAFGDLALLQR</sequence>
<dbReference type="EMBL" id="FXXQ01000003">
    <property type="protein sequence ID" value="SMX23220.1"/>
    <property type="molecule type" value="Genomic_DNA"/>
</dbReference>
<dbReference type="InterPro" id="IPR036641">
    <property type="entry name" value="HPT_dom_sf"/>
</dbReference>
<protein>
    <submittedName>
        <fullName evidence="1">Uncharacterized protein</fullName>
    </submittedName>
</protein>
<reference evidence="1 2" key="1">
    <citation type="submission" date="2017-05" db="EMBL/GenBank/DDBJ databases">
        <authorList>
            <person name="Song R."/>
            <person name="Chenine A.L."/>
            <person name="Ruprecht R.M."/>
        </authorList>
    </citation>
    <scope>NUCLEOTIDE SEQUENCE [LARGE SCALE GENOMIC DNA]</scope>
    <source>
        <strain evidence="1 2">CECT 8489</strain>
    </source>
</reference>
<keyword evidence="2" id="KW-1185">Reference proteome</keyword>
<dbReference type="OrthoDB" id="7873775at2"/>
<dbReference type="SUPFAM" id="SSF47226">
    <property type="entry name" value="Histidine-containing phosphotransfer domain, HPT domain"/>
    <property type="match status" value="1"/>
</dbReference>
<dbReference type="Proteomes" id="UP000201838">
    <property type="component" value="Unassembled WGS sequence"/>
</dbReference>
<name>A0A238IZP8_9RHOB</name>
<proteinExistence type="predicted"/>